<dbReference type="HOGENOM" id="CLU_990875_0_0_1"/>
<feature type="region of interest" description="Disordered" evidence="1">
    <location>
        <begin position="102"/>
        <end position="275"/>
    </location>
</feature>
<keyword evidence="3" id="KW-1185">Reference proteome</keyword>
<evidence type="ECO:0000313" key="3">
    <source>
        <dbReference type="Proteomes" id="UP000016931"/>
    </source>
</evidence>
<sequence length="275" mass="30339">MATSQQARYTSFPPMKIQRSAQISQKDAQPILANFLERTKTKPHLHPDAWLATEGVRWGPKGGPNGGWAIHHLKRIESGMRGVSLMPESKDELVAKFGDEAIQHGINSSDPNQLGDDTALDESITKTESHHVEEPIDLSGKSGKDLTPAEKKARKEAKKKRSLQEQADGERASKRKKEPGVKSEAMDLDNDPDAQSKESYEREQKILEGEVGEREGAPSSKQNIPEPTLVTHDADGKVDVPKEARTAEEKAAKKAAKKARRDESKTSKKDRKAAK</sequence>
<name>M3BT83_SPHMS</name>
<organism evidence="2 3">
    <name type="scientific">Sphaerulina musiva (strain SO2202)</name>
    <name type="common">Poplar stem canker fungus</name>
    <name type="synonym">Septoria musiva</name>
    <dbReference type="NCBI Taxonomy" id="692275"/>
    <lineage>
        <taxon>Eukaryota</taxon>
        <taxon>Fungi</taxon>
        <taxon>Dikarya</taxon>
        <taxon>Ascomycota</taxon>
        <taxon>Pezizomycotina</taxon>
        <taxon>Dothideomycetes</taxon>
        <taxon>Dothideomycetidae</taxon>
        <taxon>Mycosphaerellales</taxon>
        <taxon>Mycosphaerellaceae</taxon>
        <taxon>Sphaerulina</taxon>
    </lineage>
</organism>
<dbReference type="Proteomes" id="UP000016931">
    <property type="component" value="Unassembled WGS sequence"/>
</dbReference>
<feature type="compositionally biased region" description="Basic and acidic residues" evidence="1">
    <location>
        <begin position="168"/>
        <end position="185"/>
    </location>
</feature>
<evidence type="ECO:0000313" key="2">
    <source>
        <dbReference type="EMBL" id="EMF09870.1"/>
    </source>
</evidence>
<evidence type="ECO:0000256" key="1">
    <source>
        <dbReference type="SAM" id="MobiDB-lite"/>
    </source>
</evidence>
<gene>
    <name evidence="2" type="ORF">SEPMUDRAFT_150978</name>
</gene>
<dbReference type="RefSeq" id="XP_016757991.1">
    <property type="nucleotide sequence ID" value="XM_016906518.1"/>
</dbReference>
<feature type="compositionally biased region" description="Basic and acidic residues" evidence="1">
    <location>
        <begin position="232"/>
        <end position="252"/>
    </location>
</feature>
<dbReference type="EMBL" id="KB456268">
    <property type="protein sequence ID" value="EMF09870.1"/>
    <property type="molecule type" value="Genomic_DNA"/>
</dbReference>
<proteinExistence type="predicted"/>
<dbReference type="AlphaFoldDB" id="M3BT83"/>
<protein>
    <submittedName>
        <fullName evidence="2">Uncharacterized protein</fullName>
    </submittedName>
</protein>
<feature type="compositionally biased region" description="Basic and acidic residues" evidence="1">
    <location>
        <begin position="194"/>
        <end position="216"/>
    </location>
</feature>
<dbReference type="GeneID" id="27903655"/>
<feature type="compositionally biased region" description="Basic and acidic residues" evidence="1">
    <location>
        <begin position="123"/>
        <end position="134"/>
    </location>
</feature>
<accession>M3BT83</accession>
<feature type="compositionally biased region" description="Basic and acidic residues" evidence="1">
    <location>
        <begin position="142"/>
        <end position="153"/>
    </location>
</feature>
<reference evidence="2 3" key="1">
    <citation type="journal article" date="2012" name="PLoS Pathog.">
        <title>Diverse lifestyles and strategies of plant pathogenesis encoded in the genomes of eighteen Dothideomycetes fungi.</title>
        <authorList>
            <person name="Ohm R.A."/>
            <person name="Feau N."/>
            <person name="Henrissat B."/>
            <person name="Schoch C.L."/>
            <person name="Horwitz B.A."/>
            <person name="Barry K.W."/>
            <person name="Condon B.J."/>
            <person name="Copeland A.C."/>
            <person name="Dhillon B."/>
            <person name="Glaser F."/>
            <person name="Hesse C.N."/>
            <person name="Kosti I."/>
            <person name="LaButti K."/>
            <person name="Lindquist E.A."/>
            <person name="Lucas S."/>
            <person name="Salamov A.A."/>
            <person name="Bradshaw R.E."/>
            <person name="Ciuffetti L."/>
            <person name="Hamelin R.C."/>
            <person name="Kema G.H.J."/>
            <person name="Lawrence C."/>
            <person name="Scott J.A."/>
            <person name="Spatafora J.W."/>
            <person name="Turgeon B.G."/>
            <person name="de Wit P.J.G.M."/>
            <person name="Zhong S."/>
            <person name="Goodwin S.B."/>
            <person name="Grigoriev I.V."/>
        </authorList>
    </citation>
    <scope>NUCLEOTIDE SEQUENCE [LARGE SCALE GENOMIC DNA]</scope>
    <source>
        <strain evidence="2 3">SO2202</strain>
    </source>
</reference>
<dbReference type="OMA" id="DWQEREG"/>
<dbReference type="OrthoDB" id="5426872at2759"/>
<dbReference type="eggNOG" id="ENOG502SSNK">
    <property type="taxonomic scope" value="Eukaryota"/>
</dbReference>